<reference evidence="2 3" key="1">
    <citation type="submission" date="2018-03" db="EMBL/GenBank/DDBJ databases">
        <title>Genome sequence of Moorella humiferrea DSM 23265.</title>
        <authorList>
            <person name="Poehlein A."/>
            <person name="Daniel R."/>
        </authorList>
    </citation>
    <scope>NUCLEOTIDE SEQUENCE [LARGE SCALE GENOMIC DNA]</scope>
    <source>
        <strain evidence="2 3">DSM 23265</strain>
    </source>
</reference>
<dbReference type="AlphaFoldDB" id="A0A2T0AQG3"/>
<sequence>MTKVFWGDGSLPPWEIDAQAKPLLPLLCRSMGINFLEDGEGNFILAPPLADQTIVLRSLESQVQELDMLLANISRELRRRGANVLIVPAAAGDERLLPLWQTQVLFSFTRRETGSPEPALRFFYPSKRRQESLRLIAALVQAMLRSGKALKYSIPGSWEIFKNFRYRRFLNTTVVPAILIEFIQINLDHGVTADITTWLVSGLTQYFQKPLTEETIFKLQTLLQRLREFLPPALPKESSFGESKVLPAGTQAVTMEPQGRIATVSPESKAAVEEEKGEAAVLSGMAGTEEGTPPVPAEEAAITPSGAEAGGSTPEKRVTVQQKETPEVVTPEGARRQAGEVKDITTAAADRGKPPDGTLVSGSNTLRQQLPLERSTGACRVKNRHRGNPFAPPGDGPVFIFKRPLEAGPLPAVFPQEVLERMAPLPLQSLLLPSPSAGTAPAGLPNGDGLHHRTTKPTSGMAVHSSGNNDTLEALKKLSAAILAAERPGQPLNGEAPSI</sequence>
<dbReference type="RefSeq" id="WP_106005672.1">
    <property type="nucleotide sequence ID" value="NZ_CP136419.1"/>
</dbReference>
<organism evidence="2 3">
    <name type="scientific">Neomoorella humiferrea</name>
    <dbReference type="NCBI Taxonomy" id="676965"/>
    <lineage>
        <taxon>Bacteria</taxon>
        <taxon>Bacillati</taxon>
        <taxon>Bacillota</taxon>
        <taxon>Clostridia</taxon>
        <taxon>Neomoorellales</taxon>
        <taxon>Neomoorellaceae</taxon>
        <taxon>Neomoorella</taxon>
    </lineage>
</organism>
<evidence type="ECO:0000256" key="1">
    <source>
        <dbReference type="SAM" id="MobiDB-lite"/>
    </source>
</evidence>
<accession>A0A2T0AQG3</accession>
<dbReference type="Proteomes" id="UP000238415">
    <property type="component" value="Unassembled WGS sequence"/>
</dbReference>
<keyword evidence="3" id="KW-1185">Reference proteome</keyword>
<evidence type="ECO:0000313" key="3">
    <source>
        <dbReference type="Proteomes" id="UP000238415"/>
    </source>
</evidence>
<comment type="caution">
    <text evidence="2">The sequence shown here is derived from an EMBL/GenBank/DDBJ whole genome shotgun (WGS) entry which is preliminary data.</text>
</comment>
<dbReference type="OrthoDB" id="1721562at2"/>
<feature type="region of interest" description="Disordered" evidence="1">
    <location>
        <begin position="304"/>
        <end position="338"/>
    </location>
</feature>
<protein>
    <submittedName>
        <fullName evidence="2">Uncharacterized protein</fullName>
    </submittedName>
</protein>
<gene>
    <name evidence="2" type="ORF">MOHU_17150</name>
</gene>
<proteinExistence type="predicted"/>
<dbReference type="EMBL" id="PVXM01000044">
    <property type="protein sequence ID" value="PRR71169.1"/>
    <property type="molecule type" value="Genomic_DNA"/>
</dbReference>
<evidence type="ECO:0000313" key="2">
    <source>
        <dbReference type="EMBL" id="PRR71169.1"/>
    </source>
</evidence>
<name>A0A2T0AQG3_9FIRM</name>